<proteinExistence type="predicted"/>
<accession>A0A445EQ52</accession>
<evidence type="ECO:0000313" key="2">
    <source>
        <dbReference type="Proteomes" id="UP000289738"/>
    </source>
</evidence>
<sequence>MLPGHRRMSKADIQQMNDMRKGGIGDSRIHGFMASLAGGYHNVPYTTRDMHNGGWPRCGIVLEVSPRVQGK</sequence>
<keyword evidence="2" id="KW-1185">Reference proteome</keyword>
<protein>
    <submittedName>
        <fullName evidence="1">Uncharacterized protein</fullName>
    </submittedName>
</protein>
<organism evidence="1 2">
    <name type="scientific">Arachis hypogaea</name>
    <name type="common">Peanut</name>
    <dbReference type="NCBI Taxonomy" id="3818"/>
    <lineage>
        <taxon>Eukaryota</taxon>
        <taxon>Viridiplantae</taxon>
        <taxon>Streptophyta</taxon>
        <taxon>Embryophyta</taxon>
        <taxon>Tracheophyta</taxon>
        <taxon>Spermatophyta</taxon>
        <taxon>Magnoliopsida</taxon>
        <taxon>eudicotyledons</taxon>
        <taxon>Gunneridae</taxon>
        <taxon>Pentapetalae</taxon>
        <taxon>rosids</taxon>
        <taxon>fabids</taxon>
        <taxon>Fabales</taxon>
        <taxon>Fabaceae</taxon>
        <taxon>Papilionoideae</taxon>
        <taxon>50 kb inversion clade</taxon>
        <taxon>dalbergioids sensu lato</taxon>
        <taxon>Dalbergieae</taxon>
        <taxon>Pterocarpus clade</taxon>
        <taxon>Arachis</taxon>
    </lineage>
</organism>
<name>A0A445EQ52_ARAHY</name>
<dbReference type="AlphaFoldDB" id="A0A445EQ52"/>
<dbReference type="Proteomes" id="UP000289738">
    <property type="component" value="Chromosome A01"/>
</dbReference>
<comment type="caution">
    <text evidence="1">The sequence shown here is derived from an EMBL/GenBank/DDBJ whole genome shotgun (WGS) entry which is preliminary data.</text>
</comment>
<evidence type="ECO:0000313" key="1">
    <source>
        <dbReference type="EMBL" id="RYR77610.1"/>
    </source>
</evidence>
<gene>
    <name evidence="1" type="ORF">Ahy_A01g002139</name>
</gene>
<dbReference type="EMBL" id="SDMP01000001">
    <property type="protein sequence ID" value="RYR77610.1"/>
    <property type="molecule type" value="Genomic_DNA"/>
</dbReference>
<reference evidence="1 2" key="1">
    <citation type="submission" date="2019-01" db="EMBL/GenBank/DDBJ databases">
        <title>Sequencing of cultivated peanut Arachis hypogaea provides insights into genome evolution and oil improvement.</title>
        <authorList>
            <person name="Chen X."/>
        </authorList>
    </citation>
    <scope>NUCLEOTIDE SEQUENCE [LARGE SCALE GENOMIC DNA]</scope>
    <source>
        <strain evidence="2">cv. Fuhuasheng</strain>
        <tissue evidence="1">Leaves</tissue>
    </source>
</reference>